<dbReference type="EMBL" id="CP033615">
    <property type="protein sequence ID" value="AYV57741.1"/>
    <property type="molecule type" value="Genomic_DNA"/>
</dbReference>
<organism evidence="1 2">
    <name type="scientific">Leptospira kmetyi</name>
    <dbReference type="NCBI Taxonomy" id="408139"/>
    <lineage>
        <taxon>Bacteria</taxon>
        <taxon>Pseudomonadati</taxon>
        <taxon>Spirochaetota</taxon>
        <taxon>Spirochaetia</taxon>
        <taxon>Leptospirales</taxon>
        <taxon>Leptospiraceae</taxon>
        <taxon>Leptospira</taxon>
    </lineage>
</organism>
<accession>A0AAD0US99</accession>
<evidence type="ECO:0000313" key="2">
    <source>
        <dbReference type="Proteomes" id="UP000276407"/>
    </source>
</evidence>
<gene>
    <name evidence="1" type="ORF">EFP84_19080</name>
</gene>
<dbReference type="Proteomes" id="UP000276407">
    <property type="component" value="Chromosome 2"/>
</dbReference>
<dbReference type="KEGG" id="lkm:EFP84_19080"/>
<reference evidence="1 2" key="1">
    <citation type="submission" date="2018-11" db="EMBL/GenBank/DDBJ databases">
        <title>Complete genome sequence of Leptospira kmetyi isolate LS 001/16 from soil sample associated with a leptospirosis patient in Kelantan.</title>
        <authorList>
            <person name="Muhammad Yusoff F."/>
            <person name="Muhammad Yusoff S."/>
            <person name="Ahmad M.N."/>
            <person name="Yusof N.Y."/>
            <person name="Aziah I."/>
        </authorList>
    </citation>
    <scope>NUCLEOTIDE SEQUENCE [LARGE SCALE GENOMIC DNA]</scope>
    <source>
        <strain evidence="1 2">LS 001/16</strain>
    </source>
</reference>
<dbReference type="AlphaFoldDB" id="A0AAD0US99"/>
<name>A0AAD0US99_9LEPT</name>
<evidence type="ECO:0000313" key="1">
    <source>
        <dbReference type="EMBL" id="AYV57741.1"/>
    </source>
</evidence>
<protein>
    <submittedName>
        <fullName evidence="1">Uncharacterized protein</fullName>
    </submittedName>
</protein>
<sequence length="71" mass="8439">MEEQDPNARKIQKTYSYTENQSGTKVCEMETKRKKIDEVSESDSKIIYLARYFERNQIDECNRVSSLLQEL</sequence>
<proteinExistence type="predicted"/>